<organism evidence="2 3">
    <name type="scientific">Bacillus salitolerans</name>
    <dbReference type="NCBI Taxonomy" id="1437434"/>
    <lineage>
        <taxon>Bacteria</taxon>
        <taxon>Bacillati</taxon>
        <taxon>Bacillota</taxon>
        <taxon>Bacilli</taxon>
        <taxon>Bacillales</taxon>
        <taxon>Bacillaceae</taxon>
        <taxon>Bacillus</taxon>
    </lineage>
</organism>
<protein>
    <submittedName>
        <fullName evidence="2">Uncharacterized protein</fullName>
    </submittedName>
</protein>
<proteinExistence type="predicted"/>
<feature type="compositionally biased region" description="Basic and acidic residues" evidence="1">
    <location>
        <begin position="10"/>
        <end position="21"/>
    </location>
</feature>
<name>A0ABW4LLW6_9BACI</name>
<dbReference type="Proteomes" id="UP001597214">
    <property type="component" value="Unassembled WGS sequence"/>
</dbReference>
<feature type="region of interest" description="Disordered" evidence="1">
    <location>
        <begin position="1"/>
        <end position="21"/>
    </location>
</feature>
<evidence type="ECO:0000313" key="2">
    <source>
        <dbReference type="EMBL" id="MFD1736169.1"/>
    </source>
</evidence>
<dbReference type="EMBL" id="JBHUEM010000005">
    <property type="protein sequence ID" value="MFD1736169.1"/>
    <property type="molecule type" value="Genomic_DNA"/>
</dbReference>
<reference evidence="3" key="1">
    <citation type="journal article" date="2019" name="Int. J. Syst. Evol. Microbiol.">
        <title>The Global Catalogue of Microorganisms (GCM) 10K type strain sequencing project: providing services to taxonomists for standard genome sequencing and annotation.</title>
        <authorList>
            <consortium name="The Broad Institute Genomics Platform"/>
            <consortium name="The Broad Institute Genome Sequencing Center for Infectious Disease"/>
            <person name="Wu L."/>
            <person name="Ma J."/>
        </authorList>
    </citation>
    <scope>NUCLEOTIDE SEQUENCE [LARGE SCALE GENOMIC DNA]</scope>
    <source>
        <strain evidence="3">CCUG 49339</strain>
    </source>
</reference>
<comment type="caution">
    <text evidence="2">The sequence shown here is derived from an EMBL/GenBank/DDBJ whole genome shotgun (WGS) entry which is preliminary data.</text>
</comment>
<dbReference type="RefSeq" id="WP_377927316.1">
    <property type="nucleotide sequence ID" value="NZ_JBHUEM010000005.1"/>
</dbReference>
<gene>
    <name evidence="2" type="ORF">ACFSCX_06280</name>
</gene>
<evidence type="ECO:0000256" key="1">
    <source>
        <dbReference type="SAM" id="MobiDB-lite"/>
    </source>
</evidence>
<keyword evidence="3" id="KW-1185">Reference proteome</keyword>
<evidence type="ECO:0000313" key="3">
    <source>
        <dbReference type="Proteomes" id="UP001597214"/>
    </source>
</evidence>
<accession>A0ABW4LLW6</accession>
<sequence length="205" mass="23612">MSLQLIIDNTKTKQTRDSRKERPTCKTGCSLFDPFTNKCGYYPSADIESPNVYARCLRKCPIEDDVEMDIYYEDSIQDDEETFYEFAGHAFDEEQSTYPFKPDIDSPRDDATWYIDPTKTYGCWIVNQSERKLVGVTNKGVEVGWSKHVYKSPYPVHNHKSALSLASKMCWYVSSDGFGQYVLLSQKGEIKMISAPRPQNWVKGH</sequence>